<dbReference type="InterPro" id="IPR050248">
    <property type="entry name" value="Polysacc_deacetylase_ArnD"/>
</dbReference>
<proteinExistence type="inferred from homology"/>
<evidence type="ECO:0000256" key="4">
    <source>
        <dbReference type="ARBA" id="ARBA00032976"/>
    </source>
</evidence>
<name>A0ABW4N4N3_9CAUL</name>
<dbReference type="Pfam" id="PF01522">
    <property type="entry name" value="Polysacc_deac_1"/>
    <property type="match status" value="1"/>
</dbReference>
<comment type="similarity">
    <text evidence="2">Belongs to the polysaccharide deacetylase family.</text>
</comment>
<organism evidence="6 7">
    <name type="scientific">Phenylobacterium terrae</name>
    <dbReference type="NCBI Taxonomy" id="2665495"/>
    <lineage>
        <taxon>Bacteria</taxon>
        <taxon>Pseudomonadati</taxon>
        <taxon>Pseudomonadota</taxon>
        <taxon>Alphaproteobacteria</taxon>
        <taxon>Caulobacterales</taxon>
        <taxon>Caulobacteraceae</taxon>
        <taxon>Phenylobacterium</taxon>
    </lineage>
</organism>
<feature type="domain" description="NodB homology" evidence="5">
    <location>
        <begin position="55"/>
        <end position="232"/>
    </location>
</feature>
<evidence type="ECO:0000313" key="7">
    <source>
        <dbReference type="Proteomes" id="UP001597237"/>
    </source>
</evidence>
<protein>
    <recommendedName>
        <fullName evidence="3">Chitooligosaccharide deacetylase</fullName>
    </recommendedName>
    <alternativeName>
        <fullName evidence="4">Nodulation protein B</fullName>
    </alternativeName>
</protein>
<dbReference type="SUPFAM" id="SSF88713">
    <property type="entry name" value="Glycoside hydrolase/deacetylase"/>
    <property type="match status" value="1"/>
</dbReference>
<comment type="caution">
    <text evidence="6">The sequence shown here is derived from an EMBL/GenBank/DDBJ whole genome shotgun (WGS) entry which is preliminary data.</text>
</comment>
<keyword evidence="7" id="KW-1185">Reference proteome</keyword>
<dbReference type="RefSeq" id="WP_377281817.1">
    <property type="nucleotide sequence ID" value="NZ_JBHRSI010000005.1"/>
</dbReference>
<dbReference type="EMBL" id="JBHUEY010000006">
    <property type="protein sequence ID" value="MFD1784852.1"/>
    <property type="molecule type" value="Genomic_DNA"/>
</dbReference>
<dbReference type="PANTHER" id="PTHR10587">
    <property type="entry name" value="GLYCOSYL TRANSFERASE-RELATED"/>
    <property type="match status" value="1"/>
</dbReference>
<dbReference type="InterPro" id="IPR002509">
    <property type="entry name" value="NODB_dom"/>
</dbReference>
<evidence type="ECO:0000313" key="6">
    <source>
        <dbReference type="EMBL" id="MFD1784852.1"/>
    </source>
</evidence>
<evidence type="ECO:0000256" key="1">
    <source>
        <dbReference type="ARBA" id="ARBA00003236"/>
    </source>
</evidence>
<comment type="function">
    <text evidence="1">Is involved in generating a small heat-stable compound (Nod), an acylated oligomer of N-acetylglucosamine, that stimulates mitosis in various plant protoplasts.</text>
</comment>
<dbReference type="PROSITE" id="PS51677">
    <property type="entry name" value="NODB"/>
    <property type="match status" value="1"/>
</dbReference>
<evidence type="ECO:0000259" key="5">
    <source>
        <dbReference type="PROSITE" id="PS51677"/>
    </source>
</evidence>
<gene>
    <name evidence="6" type="ORF">ACFSC0_15725</name>
</gene>
<reference evidence="7" key="1">
    <citation type="journal article" date="2019" name="Int. J. Syst. Evol. Microbiol.">
        <title>The Global Catalogue of Microorganisms (GCM) 10K type strain sequencing project: providing services to taxonomists for standard genome sequencing and annotation.</title>
        <authorList>
            <consortium name="The Broad Institute Genomics Platform"/>
            <consortium name="The Broad Institute Genome Sequencing Center for Infectious Disease"/>
            <person name="Wu L."/>
            <person name="Ma J."/>
        </authorList>
    </citation>
    <scope>NUCLEOTIDE SEQUENCE [LARGE SCALE GENOMIC DNA]</scope>
    <source>
        <strain evidence="7">DFY28</strain>
    </source>
</reference>
<evidence type="ECO:0000256" key="3">
    <source>
        <dbReference type="ARBA" id="ARBA00020071"/>
    </source>
</evidence>
<accession>A0ABW4N4N3</accession>
<dbReference type="Gene3D" id="3.20.20.370">
    <property type="entry name" value="Glycoside hydrolase/deacetylase"/>
    <property type="match status" value="1"/>
</dbReference>
<evidence type="ECO:0000256" key="2">
    <source>
        <dbReference type="ARBA" id="ARBA00010973"/>
    </source>
</evidence>
<dbReference type="Proteomes" id="UP001597237">
    <property type="component" value="Unassembled WGS sequence"/>
</dbReference>
<dbReference type="InterPro" id="IPR011330">
    <property type="entry name" value="Glyco_hydro/deAcase_b/a-brl"/>
</dbReference>
<sequence>MRRPAGSRRLVRTVTVIAASVLLAGALAVSILQVSRARCFALTGPVVCRVETERPLVALTFDDGPTEAGVGAVLPVLQAHGAKATFFLIGRETAERPQLAARLVAAGHEIANHSYSHQRMVGRSRGFYERELAATQAALEGAGGESRLFRPPYGKKLAGLPNEVRRQGLTLVMWDVEDPQTQDPAAFADKVVTKARPGSIILLHAMYPANATAREALPRILEGLRGKGLQAVSVTTLLEQARRPEPSS</sequence>